<comment type="caution">
    <text evidence="2">The sequence shown here is derived from an EMBL/GenBank/DDBJ whole genome shotgun (WGS) entry which is preliminary data.</text>
</comment>
<accession>A0A2M7H560</accession>
<evidence type="ECO:0000313" key="2">
    <source>
        <dbReference type="EMBL" id="PIW37363.1"/>
    </source>
</evidence>
<dbReference type="GO" id="GO:0005829">
    <property type="term" value="C:cytosol"/>
    <property type="evidence" value="ECO:0007669"/>
    <property type="project" value="TreeGrafter"/>
</dbReference>
<dbReference type="Gene3D" id="3.40.50.880">
    <property type="match status" value="1"/>
</dbReference>
<dbReference type="SUPFAM" id="SSF52317">
    <property type="entry name" value="Class I glutamine amidotransferase-like"/>
    <property type="match status" value="1"/>
</dbReference>
<dbReference type="InterPro" id="IPR017926">
    <property type="entry name" value="GATASE"/>
</dbReference>
<dbReference type="InterPro" id="IPR029062">
    <property type="entry name" value="Class_I_gatase-like"/>
</dbReference>
<dbReference type="PANTHER" id="PTHR42695:SF5">
    <property type="entry name" value="GLUTAMINE AMIDOTRANSFERASE YLR126C-RELATED"/>
    <property type="match status" value="1"/>
</dbReference>
<reference evidence="2 3" key="1">
    <citation type="submission" date="2017-09" db="EMBL/GenBank/DDBJ databases">
        <title>Depth-based differentiation of microbial function through sediment-hosted aquifers and enrichment of novel symbionts in the deep terrestrial subsurface.</title>
        <authorList>
            <person name="Probst A.J."/>
            <person name="Ladd B."/>
            <person name="Jarett J.K."/>
            <person name="Geller-Mcgrath D.E."/>
            <person name="Sieber C.M."/>
            <person name="Emerson J.B."/>
            <person name="Anantharaman K."/>
            <person name="Thomas B.C."/>
            <person name="Malmstrom R."/>
            <person name="Stieglmeier M."/>
            <person name="Klingl A."/>
            <person name="Woyke T."/>
            <person name="Ryan C.M."/>
            <person name="Banfield J.F."/>
        </authorList>
    </citation>
    <scope>NUCLEOTIDE SEQUENCE [LARGE SCALE GENOMIC DNA]</scope>
    <source>
        <strain evidence="2">CG15_BIG_FIL_POST_REV_8_21_14_020_45_12</strain>
    </source>
</reference>
<feature type="domain" description="Glutamine amidotransferase" evidence="1">
    <location>
        <begin position="123"/>
        <end position="281"/>
    </location>
</feature>
<organism evidence="2 3">
    <name type="scientific">Candidatus Kerfeldbacteria bacterium CG15_BIG_FIL_POST_REV_8_21_14_020_45_12</name>
    <dbReference type="NCBI Taxonomy" id="2014247"/>
    <lineage>
        <taxon>Bacteria</taxon>
        <taxon>Candidatus Kerfeldiibacteriota</taxon>
    </lineage>
</organism>
<name>A0A2M7H560_9BACT</name>
<dbReference type="EMBL" id="PFGC01000007">
    <property type="protein sequence ID" value="PIW37363.1"/>
    <property type="molecule type" value="Genomic_DNA"/>
</dbReference>
<dbReference type="PANTHER" id="PTHR42695">
    <property type="entry name" value="GLUTAMINE AMIDOTRANSFERASE YLR126C-RELATED"/>
    <property type="match status" value="1"/>
</dbReference>
<dbReference type="AlphaFoldDB" id="A0A2M7H560"/>
<evidence type="ECO:0000313" key="3">
    <source>
        <dbReference type="Proteomes" id="UP000230292"/>
    </source>
</evidence>
<dbReference type="Proteomes" id="UP000230292">
    <property type="component" value="Unassembled WGS sequence"/>
</dbReference>
<dbReference type="InterPro" id="IPR044992">
    <property type="entry name" value="ChyE-like"/>
</dbReference>
<protein>
    <recommendedName>
        <fullName evidence="1">Glutamine amidotransferase domain-containing protein</fullName>
    </recommendedName>
</protein>
<gene>
    <name evidence="2" type="ORF">COW24_00285</name>
</gene>
<dbReference type="Pfam" id="PF00117">
    <property type="entry name" value="GATase"/>
    <property type="match status" value="1"/>
</dbReference>
<proteinExistence type="predicted"/>
<evidence type="ECO:0000259" key="1">
    <source>
        <dbReference type="Pfam" id="PF00117"/>
    </source>
</evidence>
<sequence>MPIFREPFRGRTVPESIREQQMQEFAAERESVLGHVAEAKRMVRDLLSRDARILVVDVAQGGFDPSRVTDPGLVADMRELQFGGDELSHGAIFRHLLGFEPGDDRITIWDVARDPGAANLPFPDAWIATGGPAMPSEMLPGNETDNTHWLQRASESLRKLSELRVPGVAVCLGHQLFHAAHGVEVRKFRSQREIGTVGLTATELGQQLQLLYGFWGPAGQTEIMASHSQEAAGPAVSMEVVAFNDYADYQVGVKPLREGQSVLEADAEDELVLSLQNHPELLARYLEVLRELRGEQIAAEGINLSSQVFRNTPQVRSIWHRFIELAARRSAKR</sequence>